<evidence type="ECO:0000256" key="3">
    <source>
        <dbReference type="ARBA" id="ARBA00008682"/>
    </source>
</evidence>
<evidence type="ECO:0000256" key="15">
    <source>
        <dbReference type="SAM" id="SignalP"/>
    </source>
</evidence>
<evidence type="ECO:0000313" key="20">
    <source>
        <dbReference type="Proteomes" id="UP000011715"/>
    </source>
</evidence>
<dbReference type="InterPro" id="IPR001579">
    <property type="entry name" value="Glyco_hydro_18_chit_AS"/>
</dbReference>
<dbReference type="InterPro" id="IPR018392">
    <property type="entry name" value="LysM"/>
</dbReference>
<name>A0A0C4EEN6_MAGP6</name>
<keyword evidence="6" id="KW-0147">Chitin-binding</keyword>
<dbReference type="SUPFAM" id="SSF54106">
    <property type="entry name" value="LysM domain"/>
    <property type="match status" value="2"/>
</dbReference>
<comment type="subcellular location">
    <subcellularLocation>
        <location evidence="2">Secreted</location>
    </subcellularLocation>
</comment>
<reference evidence="20" key="2">
    <citation type="submission" date="2010-05" db="EMBL/GenBank/DDBJ databases">
        <title>The genome sequence of Magnaporthe poae strain ATCC 64411.</title>
        <authorList>
            <person name="Ma L.-J."/>
            <person name="Dead R."/>
            <person name="Young S."/>
            <person name="Zeng Q."/>
            <person name="Koehrsen M."/>
            <person name="Alvarado L."/>
            <person name="Berlin A."/>
            <person name="Chapman S.B."/>
            <person name="Chen Z."/>
            <person name="Freedman E."/>
            <person name="Gellesch M."/>
            <person name="Goldberg J."/>
            <person name="Griggs A."/>
            <person name="Gujja S."/>
            <person name="Heilman E.R."/>
            <person name="Heiman D."/>
            <person name="Hepburn T."/>
            <person name="Howarth C."/>
            <person name="Jen D."/>
            <person name="Larson L."/>
            <person name="Mehta T."/>
            <person name="Neiman D."/>
            <person name="Pearson M."/>
            <person name="Roberts A."/>
            <person name="Saif S."/>
            <person name="Shea T."/>
            <person name="Shenoy N."/>
            <person name="Sisk P."/>
            <person name="Stolte C."/>
            <person name="Sykes S."/>
            <person name="Walk T."/>
            <person name="White J."/>
            <person name="Yandava C."/>
            <person name="Haas B."/>
            <person name="Nusbaum C."/>
            <person name="Birren B."/>
        </authorList>
    </citation>
    <scope>NUCLEOTIDE SEQUENCE [LARGE SCALE GENOMIC DNA]</scope>
    <source>
        <strain evidence="20">ATCC 64411 / 73-15</strain>
    </source>
</reference>
<feature type="domain" description="GH18" evidence="17">
    <location>
        <begin position="572"/>
        <end position="949"/>
    </location>
</feature>
<reference evidence="18" key="3">
    <citation type="submission" date="2011-03" db="EMBL/GenBank/DDBJ databases">
        <title>Annotation of Magnaporthe poae ATCC 64411.</title>
        <authorList>
            <person name="Ma L.-J."/>
            <person name="Dead R."/>
            <person name="Young S.K."/>
            <person name="Zeng Q."/>
            <person name="Gargeya S."/>
            <person name="Fitzgerald M."/>
            <person name="Haas B."/>
            <person name="Abouelleil A."/>
            <person name="Alvarado L."/>
            <person name="Arachchi H.M."/>
            <person name="Berlin A."/>
            <person name="Brown A."/>
            <person name="Chapman S.B."/>
            <person name="Chen Z."/>
            <person name="Dunbar C."/>
            <person name="Freedman E."/>
            <person name="Gearin G."/>
            <person name="Gellesch M."/>
            <person name="Goldberg J."/>
            <person name="Griggs A."/>
            <person name="Gujja S."/>
            <person name="Heiman D."/>
            <person name="Howarth C."/>
            <person name="Larson L."/>
            <person name="Lui A."/>
            <person name="MacDonald P.J.P."/>
            <person name="Mehta T."/>
            <person name="Montmayeur A."/>
            <person name="Murphy C."/>
            <person name="Neiman D."/>
            <person name="Pearson M."/>
            <person name="Priest M."/>
            <person name="Roberts A."/>
            <person name="Saif S."/>
            <person name="Shea T."/>
            <person name="Shenoy N."/>
            <person name="Sisk P."/>
            <person name="Stolte C."/>
            <person name="Sykes S."/>
            <person name="Yandava C."/>
            <person name="Wortman J."/>
            <person name="Nusbaum C."/>
            <person name="Birren B."/>
        </authorList>
    </citation>
    <scope>NUCLEOTIDE SEQUENCE</scope>
    <source>
        <strain evidence="18">ATCC 64411</strain>
    </source>
</reference>
<keyword evidence="5" id="KW-0964">Secreted</keyword>
<dbReference type="SUPFAM" id="SSF54556">
    <property type="entry name" value="Chitinase insertion domain"/>
    <property type="match status" value="1"/>
</dbReference>
<comment type="similarity">
    <text evidence="3">Belongs to the glycosyl hydrolase 18 family. Chitinase class V subfamily.</text>
</comment>
<evidence type="ECO:0000256" key="7">
    <source>
        <dbReference type="ARBA" id="ARBA00022801"/>
    </source>
</evidence>
<evidence type="ECO:0000256" key="6">
    <source>
        <dbReference type="ARBA" id="ARBA00022669"/>
    </source>
</evidence>
<dbReference type="PROSITE" id="PS51782">
    <property type="entry name" value="LYSM"/>
    <property type="match status" value="2"/>
</dbReference>
<dbReference type="PANTHER" id="PTHR47700">
    <property type="entry name" value="V CHITINASE, PUTATIVE (AFU_ORTHOLOGUE AFUA_6G13720)-RELATED"/>
    <property type="match status" value="1"/>
</dbReference>
<protein>
    <recommendedName>
        <fullName evidence="4">chitinase</fullName>
        <ecNumber evidence="4">3.2.1.14</ecNumber>
    </recommendedName>
</protein>
<dbReference type="OMA" id="HRCEAST"/>
<keyword evidence="10" id="KW-0119">Carbohydrate metabolism</keyword>
<feature type="signal peptide" evidence="15">
    <location>
        <begin position="1"/>
        <end position="29"/>
    </location>
</feature>
<keyword evidence="20" id="KW-1185">Reference proteome</keyword>
<gene>
    <name evidence="18" type="ORF">MAPG_11210</name>
</gene>
<dbReference type="Pfam" id="PF00704">
    <property type="entry name" value="Glyco_hydro_18"/>
    <property type="match status" value="1"/>
</dbReference>
<keyword evidence="15" id="KW-0732">Signal</keyword>
<keyword evidence="12" id="KW-0624">Polysaccharide degradation</keyword>
<dbReference type="SMART" id="SM00257">
    <property type="entry name" value="LysM"/>
    <property type="match status" value="2"/>
</dbReference>
<dbReference type="EMBL" id="ADBL01002758">
    <property type="status" value="NOT_ANNOTATED_CDS"/>
    <property type="molecule type" value="Genomic_DNA"/>
</dbReference>
<evidence type="ECO:0000256" key="8">
    <source>
        <dbReference type="ARBA" id="ARBA00023024"/>
    </source>
</evidence>
<evidence type="ECO:0000256" key="2">
    <source>
        <dbReference type="ARBA" id="ARBA00004613"/>
    </source>
</evidence>
<dbReference type="VEuPathDB" id="FungiDB:MAPG_11210"/>
<feature type="region of interest" description="Disordered" evidence="14">
    <location>
        <begin position="129"/>
        <end position="164"/>
    </location>
</feature>
<dbReference type="EC" id="3.2.1.14" evidence="4"/>
<dbReference type="Gene3D" id="3.30.60.10">
    <property type="entry name" value="Endochitinase-like"/>
    <property type="match status" value="1"/>
</dbReference>
<evidence type="ECO:0000256" key="11">
    <source>
        <dbReference type="ARBA" id="ARBA00023295"/>
    </source>
</evidence>
<feature type="domain" description="LysM" evidence="16">
    <location>
        <begin position="365"/>
        <end position="410"/>
    </location>
</feature>
<dbReference type="GO" id="GO:0008843">
    <property type="term" value="F:endochitinase activity"/>
    <property type="evidence" value="ECO:0007669"/>
    <property type="project" value="UniProtKB-EC"/>
</dbReference>
<dbReference type="PROSITE" id="PS01095">
    <property type="entry name" value="GH18_1"/>
    <property type="match status" value="1"/>
</dbReference>
<dbReference type="InterPro" id="IPR011583">
    <property type="entry name" value="Chitinase_II/V-like_cat"/>
</dbReference>
<dbReference type="InterPro" id="IPR001223">
    <property type="entry name" value="Glyco_hydro18_cat"/>
</dbReference>
<dbReference type="Gene3D" id="3.10.50.10">
    <property type="match status" value="1"/>
</dbReference>
<reference evidence="19" key="4">
    <citation type="journal article" date="2015" name="G3 (Bethesda)">
        <title>Genome sequences of three phytopathogenic species of the Magnaporthaceae family of fungi.</title>
        <authorList>
            <person name="Okagaki L.H."/>
            <person name="Nunes C.C."/>
            <person name="Sailsbery J."/>
            <person name="Clay B."/>
            <person name="Brown D."/>
            <person name="John T."/>
            <person name="Oh Y."/>
            <person name="Young N."/>
            <person name="Fitzgerald M."/>
            <person name="Haas B.J."/>
            <person name="Zeng Q."/>
            <person name="Young S."/>
            <person name="Adiconis X."/>
            <person name="Fan L."/>
            <person name="Levin J.Z."/>
            <person name="Mitchell T.K."/>
            <person name="Okubara P.A."/>
            <person name="Farman M.L."/>
            <person name="Kohn L.M."/>
            <person name="Birren B."/>
            <person name="Ma L.-J."/>
            <person name="Dean R.A."/>
        </authorList>
    </citation>
    <scope>NUCLEOTIDE SEQUENCE</scope>
    <source>
        <strain evidence="19">ATCC 64411 / 73-15</strain>
    </source>
</reference>
<dbReference type="Pfam" id="PF01476">
    <property type="entry name" value="LysM"/>
    <property type="match status" value="2"/>
</dbReference>
<feature type="chain" id="PRO_5007393524" description="chitinase" evidence="15">
    <location>
        <begin position="30"/>
        <end position="1210"/>
    </location>
</feature>
<keyword evidence="11 13" id="KW-0326">Glycosidase</keyword>
<evidence type="ECO:0000256" key="10">
    <source>
        <dbReference type="ARBA" id="ARBA00023277"/>
    </source>
</evidence>
<organism evidence="19 20">
    <name type="scientific">Magnaporthiopsis poae (strain ATCC 64411 / 73-15)</name>
    <name type="common">Kentucky bluegrass fungus</name>
    <name type="synonym">Magnaporthe poae</name>
    <dbReference type="NCBI Taxonomy" id="644358"/>
    <lineage>
        <taxon>Eukaryota</taxon>
        <taxon>Fungi</taxon>
        <taxon>Dikarya</taxon>
        <taxon>Ascomycota</taxon>
        <taxon>Pezizomycotina</taxon>
        <taxon>Sordariomycetes</taxon>
        <taxon>Sordariomycetidae</taxon>
        <taxon>Magnaporthales</taxon>
        <taxon>Magnaporthaceae</taxon>
        <taxon>Magnaporthiopsis</taxon>
    </lineage>
</organism>
<dbReference type="InterPro" id="IPR017853">
    <property type="entry name" value="GH"/>
</dbReference>
<dbReference type="CDD" id="cd00118">
    <property type="entry name" value="LysM"/>
    <property type="match status" value="1"/>
</dbReference>
<dbReference type="InterPro" id="IPR029070">
    <property type="entry name" value="Chitinase_insertion_sf"/>
</dbReference>
<evidence type="ECO:0000259" key="16">
    <source>
        <dbReference type="PROSITE" id="PS51782"/>
    </source>
</evidence>
<dbReference type="Gene3D" id="3.20.20.80">
    <property type="entry name" value="Glycosidases"/>
    <property type="match status" value="1"/>
</dbReference>
<evidence type="ECO:0000256" key="12">
    <source>
        <dbReference type="ARBA" id="ARBA00023326"/>
    </source>
</evidence>
<evidence type="ECO:0000256" key="13">
    <source>
        <dbReference type="RuleBase" id="RU000489"/>
    </source>
</evidence>
<dbReference type="AlphaFoldDB" id="A0A0C4EEN6"/>
<dbReference type="InterPro" id="IPR036861">
    <property type="entry name" value="Endochitinase-like_sf"/>
</dbReference>
<dbReference type="SUPFAM" id="SSF57016">
    <property type="entry name" value="Plant lectins/antimicrobial peptides"/>
    <property type="match status" value="1"/>
</dbReference>
<evidence type="ECO:0000256" key="4">
    <source>
        <dbReference type="ARBA" id="ARBA00012729"/>
    </source>
</evidence>
<dbReference type="PANTHER" id="PTHR47700:SF2">
    <property type="entry name" value="CHITINASE"/>
    <property type="match status" value="1"/>
</dbReference>
<evidence type="ECO:0000256" key="9">
    <source>
        <dbReference type="ARBA" id="ARBA00023026"/>
    </source>
</evidence>
<dbReference type="EnsemblFungi" id="MAPG_11210T0">
    <property type="protein sequence ID" value="MAPG_11210T0"/>
    <property type="gene ID" value="MAPG_11210"/>
</dbReference>
<feature type="domain" description="LysM" evidence="16">
    <location>
        <begin position="429"/>
        <end position="478"/>
    </location>
</feature>
<sequence>MCPSRRRGFPASLGAATLLALCLSSQAWAGESRDEQPSPPSVIDGQYLSLEGMDNGTNYYTELHPCPAACGGPSSNWTVYNSYGRFRRCDEPVLLSFSLVNLVDDDNTPTKISTCTLGNADTTVNSLFNGTSAGVDTPPSEVKVASSRPKDKRQEGSGGDCESSALRKAAAETKLSLELAVGGADAHLGDKRNTAAQVVLQQLQVHFADGGPCEESIMFAYYRGVAAGVYIGPSFGRASVAAVSQPLLERIQAGPQATFAAQLCGEHRNAHHVLGLVVDTSGNITAVQQAVRGWNDAKCLTTLESTAEMKDVTVWEDKRGLGPFEDLDLLSPSGNGTLKNSKANSTVFSGAGAGGLGFWRRADCRTESVVSGDSCAALASRCGVSGADFMKYNSASNFCATLVPGQRVCCSSGSLPDVRPKPGSDGVCATHRVVAGDTCASLAAANGITVSDINDFNKGTTWGWYSCDRLLVDTNICLSKGDPPLPFPISNAQCGPTKPGTKNPLKKELKELNPCPLNACCNVWGQCGHTKDFCTVKDLPDGNPGTSALQNGCVSSCGMDIVNMDKPPTSGFGRIGYYESWNFGRPCLWMTADNANTDGTYTIMHWAFAEINKSDWTVKIVDPYNQWKKFKSLSCKKVISFGGWAFSNEPLTYDDLRQAMSADNRQRFAANVARFVYDEGLDGVDFDWEYPGAKDIPGTPPGADDDGRNYVLFLSTMRSSLWRLPGANPNNRYSLSIAAPASFWYLKNFPMSSMSKLLDYVVYMTYDLHGQWDTGNQWATDGCPAGNCIRSHVNLTEVNAALVMITKAGVRTNQIYVGESSYGRSFKLAQPGCVDPMCTYLGTRLASPAAKGRCTETGGYISNAEIDEIIISGQGNSRAWHDGASNSDMLLYNGDEWVAYMTPTTKQTRRQHWKDYNFAGTIDWAVDLQSFRDEEFLDPDNLDDGLQEEPLWPELSGCADRSFDSIEAVEQASPPFHCAPVYMADVLARTLSKSMDQYQRLIQNGYDRKFDTYATAVAASGNKAIREFMYKNGNKYFECTVREPVPCCKQCHYYNTLDGDRACRYCEDRVCNGWTPDCLKGKVQLCRGIKEEYFDVGPNCPPDFSKRAKDEPLGGYQSIRWRLLPSRARDFWQDFTKSTGITQQNVKWEDREFLRTCNDMDSAEKCRNSGWDLNFPVTDGYDKDAIPNPVDRADTRPTRGTWSTPFPYLC</sequence>
<evidence type="ECO:0000259" key="17">
    <source>
        <dbReference type="PROSITE" id="PS51910"/>
    </source>
</evidence>
<reference evidence="19" key="5">
    <citation type="submission" date="2015-06" db="UniProtKB">
        <authorList>
            <consortium name="EnsemblFungi"/>
        </authorList>
    </citation>
    <scope>IDENTIFICATION</scope>
    <source>
        <strain evidence="19">ATCC 64411</strain>
    </source>
</reference>
<evidence type="ECO:0000313" key="18">
    <source>
        <dbReference type="EMBL" id="KLU92264.1"/>
    </source>
</evidence>
<keyword evidence="9" id="KW-0843">Virulence</keyword>
<keyword evidence="7 13" id="KW-0378">Hydrolase</keyword>
<dbReference type="InterPro" id="IPR036779">
    <property type="entry name" value="LysM_dom_sf"/>
</dbReference>
<dbReference type="GO" id="GO:0008061">
    <property type="term" value="F:chitin binding"/>
    <property type="evidence" value="ECO:0007669"/>
    <property type="project" value="UniProtKB-KW"/>
</dbReference>
<dbReference type="GO" id="GO:0005576">
    <property type="term" value="C:extracellular region"/>
    <property type="evidence" value="ECO:0007669"/>
    <property type="project" value="UniProtKB-SubCell"/>
</dbReference>
<evidence type="ECO:0000313" key="19">
    <source>
        <dbReference type="EnsemblFungi" id="MAPG_11210T0"/>
    </source>
</evidence>
<dbReference type="Gene3D" id="3.10.350.10">
    <property type="entry name" value="LysM domain"/>
    <property type="match status" value="2"/>
</dbReference>
<evidence type="ECO:0000256" key="1">
    <source>
        <dbReference type="ARBA" id="ARBA00000822"/>
    </source>
</evidence>
<dbReference type="InterPro" id="IPR053214">
    <property type="entry name" value="LysM12-like"/>
</dbReference>
<dbReference type="SUPFAM" id="SSF51445">
    <property type="entry name" value="(Trans)glycosidases"/>
    <property type="match status" value="1"/>
</dbReference>
<dbReference type="eggNOG" id="KOG2806">
    <property type="taxonomic scope" value="Eukaryota"/>
</dbReference>
<dbReference type="Proteomes" id="UP000011715">
    <property type="component" value="Unassembled WGS sequence"/>
</dbReference>
<dbReference type="SMART" id="SM00636">
    <property type="entry name" value="Glyco_18"/>
    <property type="match status" value="1"/>
</dbReference>
<dbReference type="CDD" id="cd02878">
    <property type="entry name" value="GH18_zymocin_alpha"/>
    <property type="match status" value="1"/>
</dbReference>
<evidence type="ECO:0000256" key="5">
    <source>
        <dbReference type="ARBA" id="ARBA00022525"/>
    </source>
</evidence>
<dbReference type="OrthoDB" id="73875at2759"/>
<dbReference type="PROSITE" id="PS51910">
    <property type="entry name" value="GH18_2"/>
    <property type="match status" value="1"/>
</dbReference>
<proteinExistence type="inferred from homology"/>
<dbReference type="GO" id="GO:0006032">
    <property type="term" value="P:chitin catabolic process"/>
    <property type="evidence" value="ECO:0007669"/>
    <property type="project" value="UniProtKB-KW"/>
</dbReference>
<dbReference type="CDD" id="cd00035">
    <property type="entry name" value="ChtBD1"/>
    <property type="match status" value="1"/>
</dbReference>
<comment type="catalytic activity">
    <reaction evidence="1">
        <text>Random endo-hydrolysis of N-acetyl-beta-D-glucosaminide (1-&gt;4)-beta-linkages in chitin and chitodextrins.</text>
        <dbReference type="EC" id="3.2.1.14"/>
    </reaction>
</comment>
<dbReference type="EMBL" id="GL876979">
    <property type="protein sequence ID" value="KLU92264.1"/>
    <property type="molecule type" value="Genomic_DNA"/>
</dbReference>
<accession>A0A0C4EEN6</accession>
<evidence type="ECO:0000256" key="14">
    <source>
        <dbReference type="SAM" id="MobiDB-lite"/>
    </source>
</evidence>
<keyword evidence="8" id="KW-0146">Chitin degradation</keyword>
<reference evidence="18" key="1">
    <citation type="submission" date="2010-05" db="EMBL/GenBank/DDBJ databases">
        <title>The Genome Sequence of Magnaporthe poae strain ATCC 64411.</title>
        <authorList>
            <consortium name="The Broad Institute Genome Sequencing Platform"/>
            <consortium name="Broad Institute Genome Sequencing Center for Infectious Disease"/>
            <person name="Ma L.-J."/>
            <person name="Dead R."/>
            <person name="Young S."/>
            <person name="Zeng Q."/>
            <person name="Koehrsen M."/>
            <person name="Alvarado L."/>
            <person name="Berlin A."/>
            <person name="Chapman S.B."/>
            <person name="Chen Z."/>
            <person name="Freedman E."/>
            <person name="Gellesch M."/>
            <person name="Goldberg J."/>
            <person name="Griggs A."/>
            <person name="Gujja S."/>
            <person name="Heilman E.R."/>
            <person name="Heiman D."/>
            <person name="Hepburn T."/>
            <person name="Howarth C."/>
            <person name="Jen D."/>
            <person name="Larson L."/>
            <person name="Mehta T."/>
            <person name="Neiman D."/>
            <person name="Pearson M."/>
            <person name="Roberts A."/>
            <person name="Saif S."/>
            <person name="Shea T."/>
            <person name="Shenoy N."/>
            <person name="Sisk P."/>
            <person name="Stolte C."/>
            <person name="Sykes S."/>
            <person name="Walk T."/>
            <person name="White J."/>
            <person name="Yandava C."/>
            <person name="Haas B."/>
            <person name="Nusbaum C."/>
            <person name="Birren B."/>
        </authorList>
    </citation>
    <scope>NUCLEOTIDE SEQUENCE</scope>
    <source>
        <strain evidence="18">ATCC 64411</strain>
    </source>
</reference>
<dbReference type="GO" id="GO:0000272">
    <property type="term" value="P:polysaccharide catabolic process"/>
    <property type="evidence" value="ECO:0007669"/>
    <property type="project" value="UniProtKB-KW"/>
</dbReference>
<dbReference type="STRING" id="644358.A0A0C4EEN6"/>